<reference evidence="3" key="1">
    <citation type="submission" date="2017-05" db="EMBL/GenBank/DDBJ databases">
        <title>Complete and WGS of Bordetella genogroups.</title>
        <authorList>
            <person name="Spilker T."/>
            <person name="Lipuma J."/>
        </authorList>
    </citation>
    <scope>NUCLEOTIDE SEQUENCE [LARGE SCALE GENOMIC DNA]</scope>
    <source>
        <strain evidence="3">AU16122</strain>
    </source>
</reference>
<evidence type="ECO:0000256" key="1">
    <source>
        <dbReference type="SAM" id="Phobius"/>
    </source>
</evidence>
<feature type="transmembrane region" description="Helical" evidence="1">
    <location>
        <begin position="95"/>
        <end position="117"/>
    </location>
</feature>
<evidence type="ECO:0000313" key="3">
    <source>
        <dbReference type="Proteomes" id="UP000216020"/>
    </source>
</evidence>
<proteinExistence type="predicted"/>
<feature type="transmembrane region" description="Helical" evidence="1">
    <location>
        <begin position="196"/>
        <end position="214"/>
    </location>
</feature>
<dbReference type="OrthoDB" id="270162at2"/>
<gene>
    <name evidence="2" type="ORF">CAL29_05260</name>
</gene>
<feature type="transmembrane region" description="Helical" evidence="1">
    <location>
        <begin position="21"/>
        <end position="41"/>
    </location>
</feature>
<protein>
    <recommendedName>
        <fullName evidence="4">DUF1275 family protein</fullName>
    </recommendedName>
</protein>
<keyword evidence="1" id="KW-0472">Membrane</keyword>
<dbReference type="Proteomes" id="UP000216020">
    <property type="component" value="Unassembled WGS sequence"/>
</dbReference>
<feature type="transmembrane region" description="Helical" evidence="1">
    <location>
        <begin position="220"/>
        <end position="241"/>
    </location>
</feature>
<keyword evidence="1" id="KW-0812">Transmembrane</keyword>
<feature type="transmembrane region" description="Helical" evidence="1">
    <location>
        <begin position="123"/>
        <end position="142"/>
    </location>
</feature>
<keyword evidence="3" id="KW-1185">Reference proteome</keyword>
<name>A0A261SKU4_9BORD</name>
<dbReference type="PANTHER" id="PTHR37314">
    <property type="entry name" value="SLR0142 PROTEIN"/>
    <property type="match status" value="1"/>
</dbReference>
<dbReference type="Pfam" id="PF06912">
    <property type="entry name" value="DUF1275"/>
    <property type="match status" value="1"/>
</dbReference>
<dbReference type="InterPro" id="IPR010699">
    <property type="entry name" value="DUF1275"/>
</dbReference>
<dbReference type="AlphaFoldDB" id="A0A261SKU4"/>
<accession>A0A261SKU4</accession>
<organism evidence="2 3">
    <name type="scientific">Bordetella genomosp. 10</name>
    <dbReference type="NCBI Taxonomy" id="1416804"/>
    <lineage>
        <taxon>Bacteria</taxon>
        <taxon>Pseudomonadati</taxon>
        <taxon>Pseudomonadota</taxon>
        <taxon>Betaproteobacteria</taxon>
        <taxon>Burkholderiales</taxon>
        <taxon>Alcaligenaceae</taxon>
        <taxon>Bordetella</taxon>
    </lineage>
</organism>
<feature type="transmembrane region" description="Helical" evidence="1">
    <location>
        <begin position="66"/>
        <end position="88"/>
    </location>
</feature>
<keyword evidence="1" id="KW-1133">Transmembrane helix</keyword>
<dbReference type="PANTHER" id="PTHR37314:SF4">
    <property type="entry name" value="UPF0700 TRANSMEMBRANE PROTEIN YOAK"/>
    <property type="match status" value="1"/>
</dbReference>
<dbReference type="EMBL" id="NEVM01000001">
    <property type="protein sequence ID" value="OZI37785.1"/>
    <property type="molecule type" value="Genomic_DNA"/>
</dbReference>
<evidence type="ECO:0008006" key="4">
    <source>
        <dbReference type="Google" id="ProtNLM"/>
    </source>
</evidence>
<comment type="caution">
    <text evidence="2">The sequence shown here is derived from an EMBL/GenBank/DDBJ whole genome shotgun (WGS) entry which is preliminary data.</text>
</comment>
<evidence type="ECO:0000313" key="2">
    <source>
        <dbReference type="EMBL" id="OZI37785.1"/>
    </source>
</evidence>
<sequence>MPIIYLRRLTSVQRSPMANQHLACYLAFVAGAVNAGGFLAVKQYTSHMSGVVATMSDSLALGQIDVVLNGAAALLSFLLGAGTSAVLINLARRAGLASVFALPLVLEAGLLLAFGLAGARLDAQRWSSVSMTVVLLCYIMGLQNAMITKVSKAEIRTTHITGMVTDIGIELGKLFYWNRMAEGGGGDRVWGDRKKLRILGALVGLFFLGGLVGAVCFKEIGFISTLPLAVLVLLLGIVPVWDDIRKRVAH</sequence>